<dbReference type="AlphaFoldDB" id="A0A3B0VF70"/>
<protein>
    <submittedName>
        <fullName evidence="1">Uncharacterized protein</fullName>
    </submittedName>
</protein>
<gene>
    <name evidence="1" type="ORF">MNBD_GAMMA01-1323</name>
</gene>
<dbReference type="EMBL" id="UOEW01000214">
    <property type="protein sequence ID" value="VAW38933.1"/>
    <property type="molecule type" value="Genomic_DNA"/>
</dbReference>
<evidence type="ECO:0000313" key="1">
    <source>
        <dbReference type="EMBL" id="VAW38933.1"/>
    </source>
</evidence>
<accession>A0A3B0VF70</accession>
<organism evidence="1">
    <name type="scientific">hydrothermal vent metagenome</name>
    <dbReference type="NCBI Taxonomy" id="652676"/>
    <lineage>
        <taxon>unclassified sequences</taxon>
        <taxon>metagenomes</taxon>
        <taxon>ecological metagenomes</taxon>
    </lineage>
</organism>
<sequence length="106" mass="11259">MARFIKQGTARNDDGDGIVAGATITVYLAGGTTGAVIYTTSSGGTAIAGSLVTTDANGHYYFYVDSEDYPGRQLFRLKLSILGATDKFYDDVDIILDWLDPVPPSA</sequence>
<reference evidence="1" key="1">
    <citation type="submission" date="2018-06" db="EMBL/GenBank/DDBJ databases">
        <authorList>
            <person name="Zhirakovskaya E."/>
        </authorList>
    </citation>
    <scope>NUCLEOTIDE SEQUENCE</scope>
</reference>
<name>A0A3B0VF70_9ZZZZ</name>
<proteinExistence type="predicted"/>